<sequence>MENTSVNSHVEPLSEQLEQLERMQLHKENFENLVKSKVEKEDNNSILITRLIESWDGNCKIIHGRPRHPQSQGLVEQGNGTLERMIASMMTQFNTNNWVKLLPIIMFNLNTQESSATKEMPFEIVFKMKPNFGKNKKFVELVIQDNNECVEC</sequence>
<dbReference type="SUPFAM" id="SSF53098">
    <property type="entry name" value="Ribonuclease H-like"/>
    <property type="match status" value="1"/>
</dbReference>
<protein>
    <recommendedName>
        <fullName evidence="1">Integrase catalytic domain-containing protein</fullName>
    </recommendedName>
</protein>
<evidence type="ECO:0000313" key="3">
    <source>
        <dbReference type="Proteomes" id="UP000663879"/>
    </source>
</evidence>
<comment type="caution">
    <text evidence="2">The sequence shown here is derived from an EMBL/GenBank/DDBJ whole genome shotgun (WGS) entry which is preliminary data.</text>
</comment>
<dbReference type="Proteomes" id="UP000663879">
    <property type="component" value="Unassembled WGS sequence"/>
</dbReference>
<reference evidence="2" key="1">
    <citation type="submission" date="2021-02" db="EMBL/GenBank/DDBJ databases">
        <authorList>
            <person name="Nowell W R."/>
        </authorList>
    </citation>
    <scope>NUCLEOTIDE SEQUENCE</scope>
    <source>
        <strain evidence="2">Ploen Becks lab</strain>
    </source>
</reference>
<evidence type="ECO:0000313" key="2">
    <source>
        <dbReference type="EMBL" id="CAF0823577.1"/>
    </source>
</evidence>
<dbReference type="InterPro" id="IPR001584">
    <property type="entry name" value="Integrase_cat-core"/>
</dbReference>
<feature type="domain" description="Integrase catalytic" evidence="1">
    <location>
        <begin position="1"/>
        <end position="129"/>
    </location>
</feature>
<dbReference type="GO" id="GO:0003676">
    <property type="term" value="F:nucleic acid binding"/>
    <property type="evidence" value="ECO:0007669"/>
    <property type="project" value="InterPro"/>
</dbReference>
<dbReference type="AlphaFoldDB" id="A0A813UBI2"/>
<dbReference type="Gene3D" id="3.30.420.10">
    <property type="entry name" value="Ribonuclease H-like superfamily/Ribonuclease H"/>
    <property type="match status" value="1"/>
</dbReference>
<evidence type="ECO:0000259" key="1">
    <source>
        <dbReference type="PROSITE" id="PS50994"/>
    </source>
</evidence>
<organism evidence="2 3">
    <name type="scientific">Brachionus calyciflorus</name>
    <dbReference type="NCBI Taxonomy" id="104777"/>
    <lineage>
        <taxon>Eukaryota</taxon>
        <taxon>Metazoa</taxon>
        <taxon>Spiralia</taxon>
        <taxon>Gnathifera</taxon>
        <taxon>Rotifera</taxon>
        <taxon>Eurotatoria</taxon>
        <taxon>Monogononta</taxon>
        <taxon>Pseudotrocha</taxon>
        <taxon>Ploima</taxon>
        <taxon>Brachionidae</taxon>
        <taxon>Brachionus</taxon>
    </lineage>
</organism>
<dbReference type="PROSITE" id="PS50994">
    <property type="entry name" value="INTEGRASE"/>
    <property type="match status" value="1"/>
</dbReference>
<dbReference type="GO" id="GO:0015074">
    <property type="term" value="P:DNA integration"/>
    <property type="evidence" value="ECO:0007669"/>
    <property type="project" value="InterPro"/>
</dbReference>
<gene>
    <name evidence="2" type="ORF">OXX778_LOCUS7598</name>
</gene>
<dbReference type="InterPro" id="IPR012337">
    <property type="entry name" value="RNaseH-like_sf"/>
</dbReference>
<dbReference type="EMBL" id="CAJNOC010000980">
    <property type="protein sequence ID" value="CAF0823577.1"/>
    <property type="molecule type" value="Genomic_DNA"/>
</dbReference>
<accession>A0A813UBI2</accession>
<dbReference type="InterPro" id="IPR036397">
    <property type="entry name" value="RNaseH_sf"/>
</dbReference>
<name>A0A813UBI2_9BILA</name>
<proteinExistence type="predicted"/>
<keyword evidence="3" id="KW-1185">Reference proteome</keyword>
<dbReference type="OrthoDB" id="10071517at2759"/>